<feature type="transmembrane region" description="Helical" evidence="7">
    <location>
        <begin position="145"/>
        <end position="167"/>
    </location>
</feature>
<name>A0ABM0LXD3_SACKO</name>
<feature type="transmembrane region" description="Helical" evidence="7">
    <location>
        <begin position="48"/>
        <end position="70"/>
    </location>
</feature>
<keyword evidence="3 7" id="KW-0812">Transmembrane</keyword>
<dbReference type="Proteomes" id="UP000694865">
    <property type="component" value="Unplaced"/>
</dbReference>
<keyword evidence="5 7" id="KW-1133">Transmembrane helix</keyword>
<evidence type="ECO:0000256" key="3">
    <source>
        <dbReference type="ARBA" id="ARBA00022692"/>
    </source>
</evidence>
<accession>A0ABM0LXD3</accession>
<feature type="transmembrane region" description="Helical" evidence="7">
    <location>
        <begin position="179"/>
        <end position="203"/>
    </location>
</feature>
<evidence type="ECO:0000256" key="1">
    <source>
        <dbReference type="ARBA" id="ARBA00004141"/>
    </source>
</evidence>
<feature type="transmembrane region" description="Helical" evidence="7">
    <location>
        <begin position="112"/>
        <end position="133"/>
    </location>
</feature>
<evidence type="ECO:0000256" key="6">
    <source>
        <dbReference type="ARBA" id="ARBA00023136"/>
    </source>
</evidence>
<feature type="transmembrane region" description="Helical" evidence="7">
    <location>
        <begin position="77"/>
        <end position="100"/>
    </location>
</feature>
<feature type="transmembrane region" description="Helical" evidence="7">
    <location>
        <begin position="242"/>
        <end position="261"/>
    </location>
</feature>
<proteinExistence type="inferred from homology"/>
<sequence>MGCATDHLELRDNLRRPWGVAAAIVTQFFLMPVVAMAFIYLFDLSYGYAIGTIIMASSPGGALSNVFSYWSKSDVSLSVCMTTCSSAFAFVALPALLLLFSEIFASDEPIKVPFKSVALTLTMILVPSALGVFIRYKSLRVADVVAKICSVAGSIGIIAFIIVKFVNSPEIIAATYEPYVISLALPPIGFSIGFGLAAVLKLIPYKRRAVAIETGYQNVGLALAIFTLSYQDDPVINEMQAIPIFYALASTMYALIAIGLYKLYLRRKQRGVFDEKVALLIEEDNYDGRNGIKDLSYGSTSDVKEVFKEHEP</sequence>
<comment type="similarity">
    <text evidence="2">Belongs to the bile acid:sodium symporter (BASS) (TC 2.A.28) family.</text>
</comment>
<gene>
    <name evidence="9" type="primary">LOC100377957</name>
</gene>
<comment type="subcellular location">
    <subcellularLocation>
        <location evidence="1">Membrane</location>
        <topology evidence="1">Multi-pass membrane protein</topology>
    </subcellularLocation>
</comment>
<feature type="transmembrane region" description="Helical" evidence="7">
    <location>
        <begin position="210"/>
        <end position="230"/>
    </location>
</feature>
<dbReference type="Pfam" id="PF01758">
    <property type="entry name" value="SBF"/>
    <property type="match status" value="1"/>
</dbReference>
<evidence type="ECO:0000256" key="4">
    <source>
        <dbReference type="ARBA" id="ARBA00022847"/>
    </source>
</evidence>
<protein>
    <submittedName>
        <fullName evidence="9">Ileal sodium/bile acid cotransporter-like</fullName>
    </submittedName>
</protein>
<keyword evidence="8" id="KW-1185">Reference proteome</keyword>
<evidence type="ECO:0000313" key="9">
    <source>
        <dbReference type="RefSeq" id="XP_006812424.1"/>
    </source>
</evidence>
<dbReference type="InterPro" id="IPR038770">
    <property type="entry name" value="Na+/solute_symporter_sf"/>
</dbReference>
<dbReference type="PANTHER" id="PTHR10361">
    <property type="entry name" value="SODIUM-BILE ACID COTRANSPORTER"/>
    <property type="match status" value="1"/>
</dbReference>
<keyword evidence="4" id="KW-0769">Symport</keyword>
<dbReference type="PANTHER" id="PTHR10361:SF28">
    <property type="entry name" value="P3 PROTEIN-RELATED"/>
    <property type="match status" value="1"/>
</dbReference>
<evidence type="ECO:0000256" key="7">
    <source>
        <dbReference type="SAM" id="Phobius"/>
    </source>
</evidence>
<dbReference type="InterPro" id="IPR004710">
    <property type="entry name" value="Bilac:Na_transpt"/>
</dbReference>
<dbReference type="Gene3D" id="1.20.1530.20">
    <property type="match status" value="1"/>
</dbReference>
<evidence type="ECO:0000256" key="5">
    <source>
        <dbReference type="ARBA" id="ARBA00022989"/>
    </source>
</evidence>
<reference evidence="9" key="1">
    <citation type="submission" date="2025-08" db="UniProtKB">
        <authorList>
            <consortium name="RefSeq"/>
        </authorList>
    </citation>
    <scope>IDENTIFICATION</scope>
    <source>
        <tissue evidence="9">Testes</tissue>
    </source>
</reference>
<keyword evidence="4" id="KW-0813">Transport</keyword>
<evidence type="ECO:0000313" key="8">
    <source>
        <dbReference type="Proteomes" id="UP000694865"/>
    </source>
</evidence>
<dbReference type="RefSeq" id="XP_006812424.1">
    <property type="nucleotide sequence ID" value="XM_006812361.1"/>
</dbReference>
<feature type="transmembrane region" description="Helical" evidence="7">
    <location>
        <begin position="20"/>
        <end position="42"/>
    </location>
</feature>
<keyword evidence="6 7" id="KW-0472">Membrane</keyword>
<dbReference type="InterPro" id="IPR002657">
    <property type="entry name" value="BilAc:Na_symport/Acr3"/>
</dbReference>
<dbReference type="GeneID" id="100377957"/>
<evidence type="ECO:0000256" key="2">
    <source>
        <dbReference type="ARBA" id="ARBA00006528"/>
    </source>
</evidence>
<organism evidence="8 9">
    <name type="scientific">Saccoglossus kowalevskii</name>
    <name type="common">Acorn worm</name>
    <dbReference type="NCBI Taxonomy" id="10224"/>
    <lineage>
        <taxon>Eukaryota</taxon>
        <taxon>Metazoa</taxon>
        <taxon>Hemichordata</taxon>
        <taxon>Enteropneusta</taxon>
        <taxon>Harrimaniidae</taxon>
        <taxon>Saccoglossus</taxon>
    </lineage>
</organism>